<feature type="domain" description="Ig-like" evidence="11">
    <location>
        <begin position="422"/>
        <end position="500"/>
    </location>
</feature>
<feature type="domain" description="Ig-like" evidence="11">
    <location>
        <begin position="326"/>
        <end position="417"/>
    </location>
</feature>
<dbReference type="Proteomes" id="UP000823561">
    <property type="component" value="Chromosome 5"/>
</dbReference>
<protein>
    <submittedName>
        <fullName evidence="13">Uncharacterized protein</fullName>
    </submittedName>
</protein>
<keyword evidence="2" id="KW-1003">Cell membrane</keyword>
<feature type="transmembrane region" description="Helical" evidence="9">
    <location>
        <begin position="728"/>
        <end position="754"/>
    </location>
</feature>
<feature type="compositionally biased region" description="Basic and acidic residues" evidence="8">
    <location>
        <begin position="806"/>
        <end position="818"/>
    </location>
</feature>
<evidence type="ECO:0000256" key="3">
    <source>
        <dbReference type="ARBA" id="ARBA00022737"/>
    </source>
</evidence>
<keyword evidence="7" id="KW-0393">Immunoglobulin domain</keyword>
<evidence type="ECO:0000259" key="11">
    <source>
        <dbReference type="PROSITE" id="PS50835"/>
    </source>
</evidence>
<dbReference type="AlphaFoldDB" id="A0AAV6H2B8"/>
<feature type="chain" id="PRO_5043563165" evidence="10">
    <location>
        <begin position="26"/>
        <end position="960"/>
    </location>
</feature>
<feature type="region of interest" description="Disordered" evidence="8">
    <location>
        <begin position="763"/>
        <end position="819"/>
    </location>
</feature>
<accession>A0AAV6H2B8</accession>
<evidence type="ECO:0000256" key="2">
    <source>
        <dbReference type="ARBA" id="ARBA00022475"/>
    </source>
</evidence>
<dbReference type="EMBL" id="JADWDJ010000005">
    <property type="protein sequence ID" value="KAG5281473.1"/>
    <property type="molecule type" value="Genomic_DNA"/>
</dbReference>
<dbReference type="InterPro" id="IPR036179">
    <property type="entry name" value="Ig-like_dom_sf"/>
</dbReference>
<keyword evidence="10" id="KW-0732">Signal</keyword>
<evidence type="ECO:0000256" key="8">
    <source>
        <dbReference type="SAM" id="MobiDB-lite"/>
    </source>
</evidence>
<dbReference type="InterPro" id="IPR013783">
    <property type="entry name" value="Ig-like_fold"/>
</dbReference>
<dbReference type="InterPro" id="IPR003599">
    <property type="entry name" value="Ig_sub"/>
</dbReference>
<dbReference type="InterPro" id="IPR003598">
    <property type="entry name" value="Ig_sub2"/>
</dbReference>
<evidence type="ECO:0000313" key="14">
    <source>
        <dbReference type="Proteomes" id="UP000823561"/>
    </source>
</evidence>
<comment type="caution">
    <text evidence="13">The sequence shown here is derived from an EMBL/GenBank/DDBJ whole genome shotgun (WGS) entry which is preliminary data.</text>
</comment>
<feature type="domain" description="Fibronectin type-III" evidence="12">
    <location>
        <begin position="618"/>
        <end position="711"/>
    </location>
</feature>
<keyword evidence="5" id="KW-1015">Disulfide bond</keyword>
<dbReference type="Pfam" id="PF00041">
    <property type="entry name" value="fn3"/>
    <property type="match status" value="2"/>
</dbReference>
<dbReference type="Gene3D" id="2.60.40.10">
    <property type="entry name" value="Immunoglobulins"/>
    <property type="match status" value="7"/>
</dbReference>
<feature type="domain" description="Ig-like" evidence="11">
    <location>
        <begin position="141"/>
        <end position="226"/>
    </location>
</feature>
<dbReference type="InterPro" id="IPR036116">
    <property type="entry name" value="FN3_sf"/>
</dbReference>
<feature type="domain" description="Fibronectin type-III" evidence="12">
    <location>
        <begin position="511"/>
        <end position="604"/>
    </location>
</feature>
<keyword evidence="6" id="KW-0325">Glycoprotein</keyword>
<reference evidence="13" key="1">
    <citation type="submission" date="2020-10" db="EMBL/GenBank/DDBJ databases">
        <title>Chromosome-scale genome assembly of the Allis shad, Alosa alosa.</title>
        <authorList>
            <person name="Margot Z."/>
            <person name="Christophe K."/>
            <person name="Cabau C."/>
            <person name="Louis A."/>
            <person name="Berthelot C."/>
            <person name="Parey E."/>
            <person name="Roest Crollius H."/>
            <person name="Montfort J."/>
            <person name="Robinson-Rechavi M."/>
            <person name="Bucao C."/>
            <person name="Bouchez O."/>
            <person name="Gislard M."/>
            <person name="Lluch J."/>
            <person name="Milhes M."/>
            <person name="Lampietro C."/>
            <person name="Lopez Roques C."/>
            <person name="Donnadieu C."/>
            <person name="Braasch I."/>
            <person name="Desvignes T."/>
            <person name="Postlethwait J."/>
            <person name="Bobe J."/>
            <person name="Guiguen Y."/>
        </authorList>
    </citation>
    <scope>NUCLEOTIDE SEQUENCE</scope>
    <source>
        <strain evidence="13">M-15738</strain>
        <tissue evidence="13">Blood</tissue>
    </source>
</reference>
<evidence type="ECO:0000256" key="10">
    <source>
        <dbReference type="SAM" id="SignalP"/>
    </source>
</evidence>
<evidence type="ECO:0000256" key="1">
    <source>
        <dbReference type="ARBA" id="ARBA00004236"/>
    </source>
</evidence>
<dbReference type="Pfam" id="PF13927">
    <property type="entry name" value="Ig_3"/>
    <property type="match status" value="3"/>
</dbReference>
<dbReference type="SMART" id="SM00409">
    <property type="entry name" value="IG"/>
    <property type="match status" value="5"/>
</dbReference>
<sequence>MGQERHWALAITAAAVLCLLGESQSADPVVRARVGGSAELSCSLTSTSQGASTPNLVPLHVVEWVRLGYNVPVLIKFGVYTPRVHPSYRGRKCPYLGASLRIDDLSLVDEGWFECRILLLDQPTDEFQNGTWTFLSITAPPSFVQKPPSQVEVLLGDPVILSCAALGNPKPTVSWRKGDVPAEEHEAIKVLNGTLSLAKVTRETSGLYKCHVSNSEGNLTHSTQLLVKGPPIIIMPPEDVSMNMSQDAVLPCQAEAHPANLTYEWWKDGENIYHIETLKSRIKVMVDGTLLISELIPEDSGNYTCVPTNGLLTPPSASAYLKVKHPARVVRMPRETYLPAGMGGVIVCPVQAEPPMLFVNWTKDGDTLNLDQFPGWMVNSEGSVFITTANDDAVGMYTCTAYNSYGTMGQSEPTKVILQDPPAFNVTPRAEYLQEVGRGLLIPCSAAGDPTPNITWAKVGPLPRSPYALLSNGSLLLRPLSKDHQGGWECRASNRVATVTAGTVVLVLGTSPHSVSSVSVVTEMHQANVSWEPGFDGGYMQKFSVCARPGSAVLDPCPGCRVRTHMLVTGLMAGTSYQFSVLPQNKLGSGPFSEIVTVRTIAPPTDPPTVVSEVAVLAPPTLLSVNRTSEGILLQWVPPPADSLPITSFVLQARLEGGKWVTLDGTINANSSDMLVQGLLKDSLYDLRMLSRRDQLVSEPSQSVNISTSGMDVYPVRTSLLAFIPEPLLAGVIAGVCFLLATIVLSLVTICIMSRRRDRKKRKRRDDLRTFVRPRSPSNSPDSVLKMKLCPPLSFFPSSSSSSDRSSFDKGSRSEYHDQLQPCPGTCLATPSLGESHLGGSPSANSALESIARGPDGRFVRRAAPLALVVDASVAPHLETLAESPGRVRAMARNFSRHGCFYSDDEQAGSEALLERASFYSDSGEASRTLLTGVTTDAPRGSACPARFASANSPWSRTVR</sequence>
<dbReference type="InterPro" id="IPR007110">
    <property type="entry name" value="Ig-like_dom"/>
</dbReference>
<keyword evidence="9" id="KW-1133">Transmembrane helix</keyword>
<dbReference type="InterPro" id="IPR003961">
    <property type="entry name" value="FN3_dom"/>
</dbReference>
<keyword evidence="4 9" id="KW-0472">Membrane</keyword>
<dbReference type="FunFam" id="2.60.40.10:FF:000323">
    <property type="entry name" value="Immunoglobulin superfamily member 9B"/>
    <property type="match status" value="1"/>
</dbReference>
<dbReference type="SUPFAM" id="SSF48726">
    <property type="entry name" value="Immunoglobulin"/>
    <property type="match status" value="5"/>
</dbReference>
<dbReference type="FunFam" id="2.60.40.10:FF:000005">
    <property type="entry name" value="Neuronal cell adhesion molecule"/>
    <property type="match status" value="1"/>
</dbReference>
<dbReference type="SMART" id="SM00060">
    <property type="entry name" value="FN3"/>
    <property type="match status" value="2"/>
</dbReference>
<dbReference type="GO" id="GO:0005886">
    <property type="term" value="C:plasma membrane"/>
    <property type="evidence" value="ECO:0007669"/>
    <property type="project" value="UniProtKB-SubCell"/>
</dbReference>
<feature type="signal peptide" evidence="10">
    <location>
        <begin position="1"/>
        <end position="25"/>
    </location>
</feature>
<dbReference type="CDD" id="cd00063">
    <property type="entry name" value="FN3"/>
    <property type="match status" value="2"/>
</dbReference>
<organism evidence="13 14">
    <name type="scientific">Alosa alosa</name>
    <name type="common">allis shad</name>
    <dbReference type="NCBI Taxonomy" id="278164"/>
    <lineage>
        <taxon>Eukaryota</taxon>
        <taxon>Metazoa</taxon>
        <taxon>Chordata</taxon>
        <taxon>Craniata</taxon>
        <taxon>Vertebrata</taxon>
        <taxon>Euteleostomi</taxon>
        <taxon>Actinopterygii</taxon>
        <taxon>Neopterygii</taxon>
        <taxon>Teleostei</taxon>
        <taxon>Clupei</taxon>
        <taxon>Clupeiformes</taxon>
        <taxon>Clupeoidei</taxon>
        <taxon>Clupeidae</taxon>
        <taxon>Alosa</taxon>
    </lineage>
</organism>
<evidence type="ECO:0000259" key="12">
    <source>
        <dbReference type="PROSITE" id="PS50853"/>
    </source>
</evidence>
<comment type="subcellular location">
    <subcellularLocation>
        <location evidence="1">Cell membrane</location>
    </subcellularLocation>
</comment>
<keyword evidence="14" id="KW-1185">Reference proteome</keyword>
<dbReference type="GO" id="GO:0098609">
    <property type="term" value="P:cell-cell adhesion"/>
    <property type="evidence" value="ECO:0007669"/>
    <property type="project" value="TreeGrafter"/>
</dbReference>
<feature type="compositionally biased region" description="Low complexity" evidence="8">
    <location>
        <begin position="795"/>
        <end position="805"/>
    </location>
</feature>
<gene>
    <name evidence="13" type="ORF">AALO_G00072630</name>
</gene>
<proteinExistence type="predicted"/>
<dbReference type="PANTHER" id="PTHR44170">
    <property type="entry name" value="PROTEIN SIDEKICK"/>
    <property type="match status" value="1"/>
</dbReference>
<dbReference type="InterPro" id="IPR013098">
    <property type="entry name" value="Ig_I-set"/>
</dbReference>
<feature type="domain" description="Ig-like" evidence="11">
    <location>
        <begin position="230"/>
        <end position="318"/>
    </location>
</feature>
<evidence type="ECO:0000256" key="4">
    <source>
        <dbReference type="ARBA" id="ARBA00023136"/>
    </source>
</evidence>
<dbReference type="SUPFAM" id="SSF49265">
    <property type="entry name" value="Fibronectin type III"/>
    <property type="match status" value="1"/>
</dbReference>
<evidence type="ECO:0000256" key="9">
    <source>
        <dbReference type="SAM" id="Phobius"/>
    </source>
</evidence>
<dbReference type="PROSITE" id="PS50835">
    <property type="entry name" value="IG_LIKE"/>
    <property type="match status" value="4"/>
</dbReference>
<keyword evidence="9" id="KW-0812">Transmembrane</keyword>
<evidence type="ECO:0000256" key="6">
    <source>
        <dbReference type="ARBA" id="ARBA00023180"/>
    </source>
</evidence>
<name>A0AAV6H2B8_9TELE</name>
<dbReference type="PANTHER" id="PTHR44170:SF41">
    <property type="entry name" value="PROTEIN TURTLE HOMOLOG A"/>
    <property type="match status" value="1"/>
</dbReference>
<evidence type="ECO:0000313" key="13">
    <source>
        <dbReference type="EMBL" id="KAG5281473.1"/>
    </source>
</evidence>
<evidence type="ECO:0000256" key="7">
    <source>
        <dbReference type="ARBA" id="ARBA00023319"/>
    </source>
</evidence>
<dbReference type="PROSITE" id="PS50853">
    <property type="entry name" value="FN3"/>
    <property type="match status" value="2"/>
</dbReference>
<keyword evidence="3" id="KW-0677">Repeat</keyword>
<dbReference type="SMART" id="SM00408">
    <property type="entry name" value="IGc2"/>
    <property type="match status" value="4"/>
</dbReference>
<dbReference type="Pfam" id="PF07679">
    <property type="entry name" value="I-set"/>
    <property type="match status" value="1"/>
</dbReference>
<evidence type="ECO:0000256" key="5">
    <source>
        <dbReference type="ARBA" id="ARBA00023157"/>
    </source>
</evidence>
<dbReference type="CDD" id="cd00096">
    <property type="entry name" value="Ig"/>
    <property type="match status" value="1"/>
</dbReference>